<proteinExistence type="inferred from homology"/>
<dbReference type="PANTHER" id="PTHR33911:SF1">
    <property type="entry name" value="RRNA-PROCESSING PROTEIN EFG1"/>
    <property type="match status" value="1"/>
</dbReference>
<keyword evidence="7" id="KW-0539">Nucleus</keyword>
<keyword evidence="6 8" id="KW-0175">Coiled coil</keyword>
<evidence type="ECO:0000256" key="2">
    <source>
        <dbReference type="ARBA" id="ARBA00006916"/>
    </source>
</evidence>
<feature type="non-terminal residue" evidence="9">
    <location>
        <position position="112"/>
    </location>
</feature>
<evidence type="ECO:0000256" key="1">
    <source>
        <dbReference type="ARBA" id="ARBA00004604"/>
    </source>
</evidence>
<accession>A0A1E4TLF5</accession>
<dbReference type="InterPro" id="IPR050786">
    <property type="entry name" value="EFG1_rRNA-proc"/>
</dbReference>
<dbReference type="GO" id="GO:0005730">
    <property type="term" value="C:nucleolus"/>
    <property type="evidence" value="ECO:0007669"/>
    <property type="project" value="UniProtKB-SubCell"/>
</dbReference>
<feature type="coiled-coil region" evidence="8">
    <location>
        <begin position="22"/>
        <end position="49"/>
    </location>
</feature>
<sequence length="112" mass="13417">LKKKLRDTERILKKQGIPETIKRAAERKLKDFKDQLKEREDRLKNDKMAKKYKMVKFFEQKKTLRKLKTCISQVDGASDQEKAKLHDLADQYKTNLAYIKYYPTGKKYIALY</sequence>
<name>A0A1E4TLF5_9ASCO</name>
<evidence type="ECO:0000256" key="4">
    <source>
        <dbReference type="ARBA" id="ARBA00019827"/>
    </source>
</evidence>
<gene>
    <name evidence="9" type="ORF">CANCADRAFT_18384</name>
</gene>
<dbReference type="GO" id="GO:0000462">
    <property type="term" value="P:maturation of SSU-rRNA from tricistronic rRNA transcript (SSU-rRNA, 5.8S rRNA, LSU-rRNA)"/>
    <property type="evidence" value="ECO:0007669"/>
    <property type="project" value="TreeGrafter"/>
</dbReference>
<comment type="similarity">
    <text evidence="2">Belongs to the EFG1 family.</text>
</comment>
<protein>
    <recommendedName>
        <fullName evidence="3">rRNA-processing protein EFG1</fullName>
    </recommendedName>
    <alternativeName>
        <fullName evidence="4">rRNA-processing protein efg1</fullName>
    </alternativeName>
</protein>
<dbReference type="PANTHER" id="PTHR33911">
    <property type="entry name" value="RRNA-PROCESSING PROTEIN EFG1"/>
    <property type="match status" value="1"/>
</dbReference>
<reference evidence="10" key="1">
    <citation type="submission" date="2016-02" db="EMBL/GenBank/DDBJ databases">
        <title>Comparative genomics of biotechnologically important yeasts.</title>
        <authorList>
            <consortium name="DOE Joint Genome Institute"/>
            <person name="Riley R."/>
            <person name="Haridas S."/>
            <person name="Wolfe K.H."/>
            <person name="Lopes M.R."/>
            <person name="Hittinger C.T."/>
            <person name="Goker M."/>
            <person name="Salamov A."/>
            <person name="Wisecaver J."/>
            <person name="Long T.M."/>
            <person name="Aerts A.L."/>
            <person name="Barry K."/>
            <person name="Choi C."/>
            <person name="Clum A."/>
            <person name="Coughlan A.Y."/>
            <person name="Deshpande S."/>
            <person name="Douglass A.P."/>
            <person name="Hanson S.J."/>
            <person name="Klenk H.-P."/>
            <person name="Labutti K."/>
            <person name="Lapidus A."/>
            <person name="Lindquist E."/>
            <person name="Lipzen A."/>
            <person name="Meier-Kolthoff J.P."/>
            <person name="Ohm R.A."/>
            <person name="Otillar R.P."/>
            <person name="Pangilinan J."/>
            <person name="Peng Y."/>
            <person name="Rokas A."/>
            <person name="Rosa C.A."/>
            <person name="Scheuner C."/>
            <person name="Sibirny A.A."/>
            <person name="Slot J.C."/>
            <person name="Stielow J.B."/>
            <person name="Sun H."/>
            <person name="Kurtzman C.P."/>
            <person name="Blackwell M."/>
            <person name="Jeffries T.W."/>
            <person name="Grigoriev I.V."/>
        </authorList>
    </citation>
    <scope>NUCLEOTIDE SEQUENCE [LARGE SCALE GENOMIC DNA]</scope>
    <source>
        <strain evidence="10">NRRL Y-17796</strain>
    </source>
</reference>
<evidence type="ECO:0000256" key="8">
    <source>
        <dbReference type="SAM" id="Coils"/>
    </source>
</evidence>
<dbReference type="Pfam" id="PF10153">
    <property type="entry name" value="Efg1"/>
    <property type="match status" value="1"/>
</dbReference>
<evidence type="ECO:0000313" key="9">
    <source>
        <dbReference type="EMBL" id="ODV92569.1"/>
    </source>
</evidence>
<evidence type="ECO:0000313" key="10">
    <source>
        <dbReference type="Proteomes" id="UP000095023"/>
    </source>
</evidence>
<keyword evidence="5" id="KW-0698">rRNA processing</keyword>
<evidence type="ECO:0000256" key="3">
    <source>
        <dbReference type="ARBA" id="ARBA00018689"/>
    </source>
</evidence>
<keyword evidence="10" id="KW-1185">Reference proteome</keyword>
<dbReference type="OrthoDB" id="47732at2759"/>
<organism evidence="9 10">
    <name type="scientific">Tortispora caseinolytica NRRL Y-17796</name>
    <dbReference type="NCBI Taxonomy" id="767744"/>
    <lineage>
        <taxon>Eukaryota</taxon>
        <taxon>Fungi</taxon>
        <taxon>Dikarya</taxon>
        <taxon>Ascomycota</taxon>
        <taxon>Saccharomycotina</taxon>
        <taxon>Trigonopsidomycetes</taxon>
        <taxon>Trigonopsidales</taxon>
        <taxon>Trigonopsidaceae</taxon>
        <taxon>Tortispora</taxon>
    </lineage>
</organism>
<dbReference type="GO" id="GO:0030688">
    <property type="term" value="C:preribosome, small subunit precursor"/>
    <property type="evidence" value="ECO:0007669"/>
    <property type="project" value="TreeGrafter"/>
</dbReference>
<dbReference type="EMBL" id="KV453841">
    <property type="protein sequence ID" value="ODV92569.1"/>
    <property type="molecule type" value="Genomic_DNA"/>
</dbReference>
<feature type="non-terminal residue" evidence="9">
    <location>
        <position position="1"/>
    </location>
</feature>
<dbReference type="InterPro" id="IPR019310">
    <property type="entry name" value="Efg1"/>
</dbReference>
<dbReference type="Proteomes" id="UP000095023">
    <property type="component" value="Unassembled WGS sequence"/>
</dbReference>
<dbReference type="AlphaFoldDB" id="A0A1E4TLF5"/>
<evidence type="ECO:0000256" key="5">
    <source>
        <dbReference type="ARBA" id="ARBA00022552"/>
    </source>
</evidence>
<comment type="subcellular location">
    <subcellularLocation>
        <location evidence="1">Nucleus</location>
        <location evidence="1">Nucleolus</location>
    </subcellularLocation>
</comment>
<evidence type="ECO:0000256" key="7">
    <source>
        <dbReference type="ARBA" id="ARBA00023242"/>
    </source>
</evidence>
<evidence type="ECO:0000256" key="6">
    <source>
        <dbReference type="ARBA" id="ARBA00023054"/>
    </source>
</evidence>